<accession>A0ABT0TT66</accession>
<dbReference type="RefSeq" id="WP_250603705.1">
    <property type="nucleotide sequence ID" value="NZ_JAMOKX010000002.1"/>
</dbReference>
<sequence length="162" mass="18858">MQTRVLIGVFSFLTFAILYVLIRDYAQAIHSYSIPNVEPYQLEKVEDNATIKIPKELSWLNQLSAKGGVSYFYPASELRVKLLFEKNLKKDDTETFRVSVGIIDDYQFFCINQVLSANNIDYSYYKVGESIWLVVATDDEKYLRSVLEELKHYEIHYSLSKS</sequence>
<keyword evidence="1" id="KW-1133">Transmembrane helix</keyword>
<keyword evidence="1" id="KW-0812">Transmembrane</keyword>
<organism evidence="2 3">
    <name type="scientific">Helicobacter colisuis</name>
    <dbReference type="NCBI Taxonomy" id="2949739"/>
    <lineage>
        <taxon>Bacteria</taxon>
        <taxon>Pseudomonadati</taxon>
        <taxon>Campylobacterota</taxon>
        <taxon>Epsilonproteobacteria</taxon>
        <taxon>Campylobacterales</taxon>
        <taxon>Helicobacteraceae</taxon>
        <taxon>Helicobacter</taxon>
    </lineage>
</organism>
<name>A0ABT0TT66_9HELI</name>
<dbReference type="EMBL" id="JAMOKX010000002">
    <property type="protein sequence ID" value="MCL9819122.1"/>
    <property type="molecule type" value="Genomic_DNA"/>
</dbReference>
<evidence type="ECO:0000256" key="1">
    <source>
        <dbReference type="SAM" id="Phobius"/>
    </source>
</evidence>
<evidence type="ECO:0000313" key="3">
    <source>
        <dbReference type="Proteomes" id="UP001057522"/>
    </source>
</evidence>
<evidence type="ECO:0008006" key="4">
    <source>
        <dbReference type="Google" id="ProtNLM"/>
    </source>
</evidence>
<keyword evidence="3" id="KW-1185">Reference proteome</keyword>
<reference evidence="2" key="1">
    <citation type="submission" date="2022-06" db="EMBL/GenBank/DDBJ databases">
        <title>Helicobacter colisuis sp. nov.</title>
        <authorList>
            <person name="Papic B."/>
            <person name="Gruntar I."/>
        </authorList>
    </citation>
    <scope>NUCLEOTIDE SEQUENCE</scope>
    <source>
        <strain evidence="2">11154-15</strain>
    </source>
</reference>
<feature type="transmembrane region" description="Helical" evidence="1">
    <location>
        <begin position="6"/>
        <end position="22"/>
    </location>
</feature>
<proteinExistence type="predicted"/>
<comment type="caution">
    <text evidence="2">The sequence shown here is derived from an EMBL/GenBank/DDBJ whole genome shotgun (WGS) entry which is preliminary data.</text>
</comment>
<protein>
    <recommendedName>
        <fullName evidence="4">Periplasmic protein</fullName>
    </recommendedName>
</protein>
<dbReference type="Proteomes" id="UP001057522">
    <property type="component" value="Unassembled WGS sequence"/>
</dbReference>
<evidence type="ECO:0000313" key="2">
    <source>
        <dbReference type="EMBL" id="MCL9819122.1"/>
    </source>
</evidence>
<gene>
    <name evidence="2" type="ORF">NCR95_02895</name>
</gene>
<keyword evidence="1" id="KW-0472">Membrane</keyword>